<keyword evidence="8" id="KW-1185">Reference proteome</keyword>
<dbReference type="GO" id="GO:0030170">
    <property type="term" value="F:pyridoxal phosphate binding"/>
    <property type="evidence" value="ECO:0007669"/>
    <property type="project" value="InterPro"/>
</dbReference>
<dbReference type="InterPro" id="IPR050596">
    <property type="entry name" value="AspAT/PAT-like"/>
</dbReference>
<dbReference type="Proteomes" id="UP000532440">
    <property type="component" value="Unassembled WGS sequence"/>
</dbReference>
<evidence type="ECO:0000256" key="4">
    <source>
        <dbReference type="ARBA" id="ARBA00022679"/>
    </source>
</evidence>
<dbReference type="EMBL" id="JACHGB010000004">
    <property type="protein sequence ID" value="MBB5272156.1"/>
    <property type="molecule type" value="Genomic_DNA"/>
</dbReference>
<evidence type="ECO:0000313" key="7">
    <source>
        <dbReference type="EMBL" id="MBB5272156.1"/>
    </source>
</evidence>
<dbReference type="InterPro" id="IPR015421">
    <property type="entry name" value="PyrdxlP-dep_Trfase_major"/>
</dbReference>
<dbReference type="RefSeq" id="WP_183967294.1">
    <property type="nucleotide sequence ID" value="NZ_BAABEW010000002.1"/>
</dbReference>
<dbReference type="SUPFAM" id="SSF53383">
    <property type="entry name" value="PLP-dependent transferases"/>
    <property type="match status" value="1"/>
</dbReference>
<evidence type="ECO:0000256" key="1">
    <source>
        <dbReference type="ARBA" id="ARBA00001933"/>
    </source>
</evidence>
<keyword evidence="5" id="KW-0663">Pyridoxal phosphate</keyword>
<evidence type="ECO:0000256" key="2">
    <source>
        <dbReference type="ARBA" id="ARBA00007441"/>
    </source>
</evidence>
<feature type="domain" description="Aminotransferase class I/classII large" evidence="6">
    <location>
        <begin position="34"/>
        <end position="382"/>
    </location>
</feature>
<dbReference type="InterPro" id="IPR015424">
    <property type="entry name" value="PyrdxlP-dep_Trfase"/>
</dbReference>
<sequence length="392" mass="43348">MPLPPLAYRTDRIRPFQVMELIKRAHALAATGKPVLHLSIGEPDFTAPALVLDALERATRAGHTHYTGANGTEALRRAIAGDYARRYGVEVSPSRILVTAGASGALSLGCCALVNPGDRVLMTDPGYPCNRHFVAAYDGIPELVPVGPETRFQMTAELVRKHWRDGVKGALLASPANPTGTSLPFDELSGIVDEIRGRGGFTIVDEIYLGLTYDDAPRTALALGEDVIVVNSFSKYFHMTGWRLGWMVVPEALAPVFEKLSQNLYICPSALAQHAALACFTPEATEIFEARREEFRRRRDYIVPALRELGLEVPVEPDGAFYVYVDCSRFSDDSSAFADELLRNAWVSLVPGDDFGENQPKRYLRLSYATSMENLEEAVDRLRRYLGDRERA</sequence>
<evidence type="ECO:0000313" key="8">
    <source>
        <dbReference type="Proteomes" id="UP000532440"/>
    </source>
</evidence>
<keyword evidence="3 7" id="KW-0032">Aminotransferase</keyword>
<keyword evidence="4 7" id="KW-0808">Transferase</keyword>
<comment type="cofactor">
    <cofactor evidence="1">
        <name>pyridoxal 5'-phosphate</name>
        <dbReference type="ChEBI" id="CHEBI:597326"/>
    </cofactor>
</comment>
<dbReference type="GO" id="GO:0008483">
    <property type="term" value="F:transaminase activity"/>
    <property type="evidence" value="ECO:0007669"/>
    <property type="project" value="UniProtKB-KW"/>
</dbReference>
<dbReference type="Pfam" id="PF00155">
    <property type="entry name" value="Aminotran_1_2"/>
    <property type="match status" value="1"/>
</dbReference>
<dbReference type="AlphaFoldDB" id="A0A7W8M8M5"/>
<gene>
    <name evidence="7" type="ORF">HNQ70_002170</name>
</gene>
<comment type="caution">
    <text evidence="7">The sequence shown here is derived from an EMBL/GenBank/DDBJ whole genome shotgun (WGS) entry which is preliminary data.</text>
</comment>
<dbReference type="Gene3D" id="3.40.640.10">
    <property type="entry name" value="Type I PLP-dependent aspartate aminotransferase-like (Major domain)"/>
    <property type="match status" value="1"/>
</dbReference>
<dbReference type="NCBIfam" id="NF005601">
    <property type="entry name" value="PRK07337.1"/>
    <property type="match status" value="1"/>
</dbReference>
<reference evidence="7 8" key="1">
    <citation type="submission" date="2020-08" db="EMBL/GenBank/DDBJ databases">
        <title>Genomic Encyclopedia of Type Strains, Phase IV (KMG-IV): sequencing the most valuable type-strain genomes for metagenomic binning, comparative biology and taxonomic classification.</title>
        <authorList>
            <person name="Goeker M."/>
        </authorList>
    </citation>
    <scope>NUCLEOTIDE SEQUENCE [LARGE SCALE GENOMIC DNA]</scope>
    <source>
        <strain evidence="7 8">DSM 29781</strain>
    </source>
</reference>
<dbReference type="CDD" id="cd00609">
    <property type="entry name" value="AAT_like"/>
    <property type="match status" value="1"/>
</dbReference>
<proteinExistence type="inferred from homology"/>
<evidence type="ECO:0000256" key="3">
    <source>
        <dbReference type="ARBA" id="ARBA00022576"/>
    </source>
</evidence>
<dbReference type="PANTHER" id="PTHR46383:SF2">
    <property type="entry name" value="AMINOTRANSFERASE"/>
    <property type="match status" value="1"/>
</dbReference>
<dbReference type="InterPro" id="IPR004839">
    <property type="entry name" value="Aminotransferase_I/II_large"/>
</dbReference>
<protein>
    <submittedName>
        <fullName evidence="7">Aspartate/methionine/tyrosine aminotransferase</fullName>
    </submittedName>
</protein>
<dbReference type="PANTHER" id="PTHR46383">
    <property type="entry name" value="ASPARTATE AMINOTRANSFERASE"/>
    <property type="match status" value="1"/>
</dbReference>
<evidence type="ECO:0000259" key="6">
    <source>
        <dbReference type="Pfam" id="PF00155"/>
    </source>
</evidence>
<accession>A0A7W8M8M5</accession>
<dbReference type="GO" id="GO:0006520">
    <property type="term" value="P:amino acid metabolic process"/>
    <property type="evidence" value="ECO:0007669"/>
    <property type="project" value="InterPro"/>
</dbReference>
<evidence type="ECO:0000256" key="5">
    <source>
        <dbReference type="ARBA" id="ARBA00022898"/>
    </source>
</evidence>
<name>A0A7W8M8M5_9BURK</name>
<comment type="similarity">
    <text evidence="2">Belongs to the class-I pyridoxal-phosphate-dependent aminotransferase family.</text>
</comment>
<organism evidence="7 8">
    <name type="scientific">Quisquiliibacterium transsilvanicum</name>
    <dbReference type="NCBI Taxonomy" id="1549638"/>
    <lineage>
        <taxon>Bacteria</taxon>
        <taxon>Pseudomonadati</taxon>
        <taxon>Pseudomonadota</taxon>
        <taxon>Betaproteobacteria</taxon>
        <taxon>Burkholderiales</taxon>
        <taxon>Burkholderiaceae</taxon>
        <taxon>Quisquiliibacterium</taxon>
    </lineage>
</organism>